<organism evidence="3 4">
    <name type="scientific">Anoxybacillus andreesenii</name>
    <dbReference type="NCBI Taxonomy" id="1325932"/>
    <lineage>
        <taxon>Bacteria</taxon>
        <taxon>Bacillati</taxon>
        <taxon>Bacillota</taxon>
        <taxon>Bacilli</taxon>
        <taxon>Bacillales</taxon>
        <taxon>Anoxybacillaceae</taxon>
        <taxon>Anoxybacillus</taxon>
    </lineage>
</organism>
<comment type="caution">
    <text evidence="3">The sequence shown here is derived from an EMBL/GenBank/DDBJ whole genome shotgun (WGS) entry which is preliminary data.</text>
</comment>
<dbReference type="SMART" id="SM00471">
    <property type="entry name" value="HDc"/>
    <property type="match status" value="1"/>
</dbReference>
<dbReference type="PANTHER" id="PTHR43155:SF2">
    <property type="entry name" value="CYCLIC DI-GMP PHOSPHODIESTERASE PA4108"/>
    <property type="match status" value="1"/>
</dbReference>
<keyword evidence="1" id="KW-0175">Coiled coil</keyword>
<proteinExistence type="predicted"/>
<dbReference type="Pfam" id="PF13487">
    <property type="entry name" value="HD_5"/>
    <property type="match status" value="1"/>
</dbReference>
<evidence type="ECO:0000259" key="2">
    <source>
        <dbReference type="PROSITE" id="PS51832"/>
    </source>
</evidence>
<sequence>MRRGILNFINKGTPMTLSEIDELLDSLKENREAKSQTVSKTYPYNRLTIKEISRKIEDASKQMEEIFKHMRSGARLPIKEFQESILPTIQQASEIPHIFHLFYELNEKDEYTYRHMICVGIIANLIGKWLHLSNEDLTVLTLGASMHDVGKTKISTEILNKPGKLTKEEYEEMRLHTIYGYELLKDIESLDHRIALIALQHHEREDGKGYPLGLQGDEISYFAKIVAIADVFHAMSSSRVYHQASPFYTVMKQMQRDAYGKLDPTIVLTFLNKMMNSLVGKRVKLTDGSIGTITMINPYDPIRCLIQVDGHHIDLRYNTAVQIERIIEDD</sequence>
<reference evidence="3 4" key="1">
    <citation type="submission" date="2023-07" db="EMBL/GenBank/DDBJ databases">
        <title>Genomic Encyclopedia of Type Strains, Phase IV (KMG-IV): sequencing the most valuable type-strain genomes for metagenomic binning, comparative biology and taxonomic classification.</title>
        <authorList>
            <person name="Goeker M."/>
        </authorList>
    </citation>
    <scope>NUCLEOTIDE SEQUENCE [LARGE SCALE GENOMIC DNA]</scope>
    <source>
        <strain evidence="3 4">DSM 23948</strain>
    </source>
</reference>
<dbReference type="RefSeq" id="WP_307149713.1">
    <property type="nucleotide sequence ID" value="NZ_JAUSTU010000005.1"/>
</dbReference>
<feature type="coiled-coil region" evidence="1">
    <location>
        <begin position="17"/>
        <end position="69"/>
    </location>
</feature>
<dbReference type="EMBL" id="JAUSTU010000005">
    <property type="protein sequence ID" value="MDQ0155141.1"/>
    <property type="molecule type" value="Genomic_DNA"/>
</dbReference>
<dbReference type="PANTHER" id="PTHR43155">
    <property type="entry name" value="CYCLIC DI-GMP PHOSPHODIESTERASE PA4108-RELATED"/>
    <property type="match status" value="1"/>
</dbReference>
<dbReference type="CDD" id="cd00077">
    <property type="entry name" value="HDc"/>
    <property type="match status" value="1"/>
</dbReference>
<evidence type="ECO:0000313" key="3">
    <source>
        <dbReference type="EMBL" id="MDQ0155141.1"/>
    </source>
</evidence>
<name>A0ABT9V2G8_9BACL</name>
<dbReference type="Proteomes" id="UP001231362">
    <property type="component" value="Unassembled WGS sequence"/>
</dbReference>
<evidence type="ECO:0000313" key="4">
    <source>
        <dbReference type="Proteomes" id="UP001231362"/>
    </source>
</evidence>
<feature type="domain" description="HD-GYP" evidence="2">
    <location>
        <begin position="90"/>
        <end position="286"/>
    </location>
</feature>
<dbReference type="InterPro" id="IPR003607">
    <property type="entry name" value="HD/PDEase_dom"/>
</dbReference>
<gene>
    <name evidence="3" type="ORF">J2S07_001445</name>
</gene>
<keyword evidence="4" id="KW-1185">Reference proteome</keyword>
<evidence type="ECO:0000256" key="1">
    <source>
        <dbReference type="SAM" id="Coils"/>
    </source>
</evidence>
<dbReference type="InterPro" id="IPR037522">
    <property type="entry name" value="HD_GYP_dom"/>
</dbReference>
<dbReference type="Gene3D" id="1.10.3210.10">
    <property type="entry name" value="Hypothetical protein af1432"/>
    <property type="match status" value="1"/>
</dbReference>
<dbReference type="SUPFAM" id="SSF109604">
    <property type="entry name" value="HD-domain/PDEase-like"/>
    <property type="match status" value="1"/>
</dbReference>
<accession>A0ABT9V2G8</accession>
<dbReference type="PROSITE" id="PS51832">
    <property type="entry name" value="HD_GYP"/>
    <property type="match status" value="1"/>
</dbReference>
<protein>
    <submittedName>
        <fullName evidence="3">HD-GYP domain-containing protein (C-di-GMP phosphodiesterase class II)</fullName>
    </submittedName>
</protein>